<dbReference type="Gene3D" id="3.30.930.10">
    <property type="entry name" value="Bira Bifunctional Protein, Domain 2"/>
    <property type="match status" value="1"/>
</dbReference>
<feature type="active site" description="Proton acceptor" evidence="10">
    <location>
        <position position="884"/>
    </location>
</feature>
<name>A0A210QUA2_MIZYE</name>
<keyword evidence="18" id="KW-1185">Reference proteome</keyword>
<evidence type="ECO:0000259" key="15">
    <source>
        <dbReference type="PROSITE" id="PS50011"/>
    </source>
</evidence>
<dbReference type="Gene3D" id="3.40.50.800">
    <property type="entry name" value="Anticodon-binding domain"/>
    <property type="match status" value="1"/>
</dbReference>
<dbReference type="Pfam" id="PF00069">
    <property type="entry name" value="Pkinase"/>
    <property type="match status" value="3"/>
</dbReference>
<dbReference type="CDD" id="cd14012">
    <property type="entry name" value="PK_eIF2AK_GCN2_rpt1"/>
    <property type="match status" value="1"/>
</dbReference>
<dbReference type="GO" id="GO:0003743">
    <property type="term" value="F:translation initiation factor activity"/>
    <property type="evidence" value="ECO:0007669"/>
    <property type="project" value="UniProtKB-KW"/>
</dbReference>
<dbReference type="OrthoDB" id="6778822at2759"/>
<keyword evidence="13" id="KW-0175">Coiled coil</keyword>
<dbReference type="SMART" id="SM00591">
    <property type="entry name" value="RWD"/>
    <property type="match status" value="1"/>
</dbReference>
<feature type="coiled-coil region" evidence="13">
    <location>
        <begin position="134"/>
        <end position="180"/>
    </location>
</feature>
<dbReference type="CDD" id="cd14046">
    <property type="entry name" value="STKc_EIF2AK4_GCN2_rpt2"/>
    <property type="match status" value="1"/>
</dbReference>
<evidence type="ECO:0000256" key="8">
    <source>
        <dbReference type="ARBA" id="ARBA00047899"/>
    </source>
</evidence>
<evidence type="ECO:0000313" key="17">
    <source>
        <dbReference type="EMBL" id="OWF52320.1"/>
    </source>
</evidence>
<dbReference type="GO" id="GO:0004694">
    <property type="term" value="F:eukaryotic translation initiation factor 2alpha kinase activity"/>
    <property type="evidence" value="ECO:0007669"/>
    <property type="project" value="InterPro"/>
</dbReference>
<feature type="domain" description="RWD" evidence="16">
    <location>
        <begin position="11"/>
        <end position="125"/>
    </location>
</feature>
<evidence type="ECO:0000256" key="1">
    <source>
        <dbReference type="ARBA" id="ARBA00012513"/>
    </source>
</evidence>
<evidence type="ECO:0000256" key="7">
    <source>
        <dbReference type="ARBA" id="ARBA00037982"/>
    </source>
</evidence>
<dbReference type="InterPro" id="IPR008271">
    <property type="entry name" value="Ser/Thr_kinase_AS"/>
</dbReference>
<dbReference type="Gene3D" id="1.10.510.10">
    <property type="entry name" value="Transferase(Phosphotransferase) domain 1"/>
    <property type="match status" value="2"/>
</dbReference>
<dbReference type="InterPro" id="IPR011009">
    <property type="entry name" value="Kinase-like_dom_sf"/>
</dbReference>
<dbReference type="InterPro" id="IPR016255">
    <property type="entry name" value="Gcn2"/>
</dbReference>
<comment type="catalytic activity">
    <reaction evidence="9">
        <text>L-seryl-[protein] + ATP = O-phospho-L-seryl-[protein] + ADP + H(+)</text>
        <dbReference type="Rhea" id="RHEA:17989"/>
        <dbReference type="Rhea" id="RHEA-COMP:9863"/>
        <dbReference type="Rhea" id="RHEA-COMP:11604"/>
        <dbReference type="ChEBI" id="CHEBI:15378"/>
        <dbReference type="ChEBI" id="CHEBI:29999"/>
        <dbReference type="ChEBI" id="CHEBI:30616"/>
        <dbReference type="ChEBI" id="CHEBI:83421"/>
        <dbReference type="ChEBI" id="CHEBI:456216"/>
        <dbReference type="EC" id="2.7.11.1"/>
    </reaction>
</comment>
<feature type="compositionally biased region" description="Acidic residues" evidence="14">
    <location>
        <begin position="580"/>
        <end position="598"/>
    </location>
</feature>
<dbReference type="GO" id="GO:0000077">
    <property type="term" value="P:DNA damage checkpoint signaling"/>
    <property type="evidence" value="ECO:0007669"/>
    <property type="project" value="InterPro"/>
</dbReference>
<evidence type="ECO:0000256" key="13">
    <source>
        <dbReference type="SAM" id="Coils"/>
    </source>
</evidence>
<dbReference type="FunFam" id="3.40.50.800:FF:000009">
    <property type="entry name" value="Eukaryotic translation initiation factor 2-alpha kinase"/>
    <property type="match status" value="1"/>
</dbReference>
<organism evidence="17 18">
    <name type="scientific">Mizuhopecten yessoensis</name>
    <name type="common">Japanese scallop</name>
    <name type="synonym">Patinopecten yessoensis</name>
    <dbReference type="NCBI Taxonomy" id="6573"/>
    <lineage>
        <taxon>Eukaryota</taxon>
        <taxon>Metazoa</taxon>
        <taxon>Spiralia</taxon>
        <taxon>Lophotrochozoa</taxon>
        <taxon>Mollusca</taxon>
        <taxon>Bivalvia</taxon>
        <taxon>Autobranchia</taxon>
        <taxon>Pteriomorphia</taxon>
        <taxon>Pectinida</taxon>
        <taxon>Pectinoidea</taxon>
        <taxon>Pectinidae</taxon>
        <taxon>Mizuhopecten</taxon>
    </lineage>
</organism>
<feature type="compositionally biased region" description="Polar residues" evidence="14">
    <location>
        <begin position="795"/>
        <end position="808"/>
    </location>
</feature>
<feature type="domain" description="Protein kinase" evidence="15">
    <location>
        <begin position="617"/>
        <end position="1049"/>
    </location>
</feature>
<comment type="caution">
    <text evidence="17">The sequence shown here is derived from an EMBL/GenBank/DDBJ whole genome shotgun (WGS) entry which is preliminary data.</text>
</comment>
<dbReference type="CDD" id="cd23823">
    <property type="entry name" value="RWD_GCN2"/>
    <property type="match status" value="1"/>
</dbReference>
<dbReference type="Gene3D" id="3.30.200.20">
    <property type="entry name" value="Phosphorylase Kinase, domain 1"/>
    <property type="match status" value="1"/>
</dbReference>
<dbReference type="SUPFAM" id="SSF56112">
    <property type="entry name" value="Protein kinase-like (PK-like)"/>
    <property type="match status" value="2"/>
</dbReference>
<dbReference type="FunFam" id="1.10.510.10:FF:000353">
    <property type="entry name" value="Eukaryotic translation initiation factor 2-alpha kinase 4"/>
    <property type="match status" value="1"/>
</dbReference>
<evidence type="ECO:0000256" key="14">
    <source>
        <dbReference type="SAM" id="MobiDB-lite"/>
    </source>
</evidence>
<dbReference type="FunFam" id="3.10.110.10:FF:000057">
    <property type="entry name" value="eukaryotic translation initiation factor 2-alpha kinase 4"/>
    <property type="match status" value="1"/>
</dbReference>
<keyword evidence="17" id="KW-0648">Protein biosynthesis</keyword>
<dbReference type="InterPro" id="IPR045864">
    <property type="entry name" value="aa-tRNA-synth_II/BPL/LPL"/>
</dbReference>
<comment type="catalytic activity">
    <reaction evidence="8">
        <text>L-threonyl-[protein] + ATP = O-phospho-L-threonyl-[protein] + ADP + H(+)</text>
        <dbReference type="Rhea" id="RHEA:46608"/>
        <dbReference type="Rhea" id="RHEA-COMP:11060"/>
        <dbReference type="Rhea" id="RHEA-COMP:11605"/>
        <dbReference type="ChEBI" id="CHEBI:15378"/>
        <dbReference type="ChEBI" id="CHEBI:30013"/>
        <dbReference type="ChEBI" id="CHEBI:30616"/>
        <dbReference type="ChEBI" id="CHEBI:61977"/>
        <dbReference type="ChEBI" id="CHEBI:456216"/>
        <dbReference type="EC" id="2.7.11.1"/>
    </reaction>
</comment>
<dbReference type="PROSITE" id="PS50908">
    <property type="entry name" value="RWD"/>
    <property type="match status" value="1"/>
</dbReference>
<dbReference type="InterPro" id="IPR050339">
    <property type="entry name" value="CC_SR_Kinase"/>
</dbReference>
<dbReference type="PROSITE" id="PS00108">
    <property type="entry name" value="PROTEIN_KINASE_ST"/>
    <property type="match status" value="1"/>
</dbReference>
<dbReference type="GO" id="GO:0005634">
    <property type="term" value="C:nucleus"/>
    <property type="evidence" value="ECO:0007669"/>
    <property type="project" value="TreeGrafter"/>
</dbReference>
<proteinExistence type="inferred from homology"/>
<dbReference type="InterPro" id="IPR024435">
    <property type="entry name" value="HisRS-related_dom"/>
</dbReference>
<evidence type="ECO:0000259" key="16">
    <source>
        <dbReference type="PROSITE" id="PS50908"/>
    </source>
</evidence>
<dbReference type="Pfam" id="PF12745">
    <property type="entry name" value="HGTP_anticodon2"/>
    <property type="match status" value="1"/>
</dbReference>
<dbReference type="FunFam" id="3.30.200.20:FF:000722">
    <property type="entry name" value="eIF-2-alpha kinase GCN2"/>
    <property type="match status" value="1"/>
</dbReference>
<evidence type="ECO:0000256" key="3">
    <source>
        <dbReference type="ARBA" id="ARBA00022679"/>
    </source>
</evidence>
<evidence type="ECO:0000313" key="18">
    <source>
        <dbReference type="Proteomes" id="UP000242188"/>
    </source>
</evidence>
<evidence type="ECO:0000256" key="9">
    <source>
        <dbReference type="ARBA" id="ARBA00048679"/>
    </source>
</evidence>
<dbReference type="InterPro" id="IPR036621">
    <property type="entry name" value="Anticodon-bd_dom_sf"/>
</dbReference>
<dbReference type="InterPro" id="IPR006575">
    <property type="entry name" value="RWD_dom"/>
</dbReference>
<dbReference type="Pfam" id="PF05773">
    <property type="entry name" value="RWD"/>
    <property type="match status" value="1"/>
</dbReference>
<feature type="compositionally biased region" description="Polar residues" evidence="14">
    <location>
        <begin position="197"/>
        <end position="208"/>
    </location>
</feature>
<accession>A0A210QUA2</accession>
<sequence length="1698" mass="192819">MDDDFIERQEDELQVLQSIYMDGVEDLRTRDVWKVKQALRVRLKLTPQQSCGAHGEIHTRLDMVVKCPPRYPEEIPDIHLENSKGLSNKELDELKGDVDKLANSLKGEVMLLELAQVIQQYLHKHNRPPAKSFYEEMMFNKREQEERLAQEQQKKLELLKKKEEKQRQLLEDEIERRKAALKVETRKVKSGHHQENDSPMSSEPSTPSAEVISCSPIGTPGTPLRRPRASVSPSPLIVLNNQETNGDQRSRRQRRTSTPHRNSGGDGCDSHCKDHVGGVVVLAFNTKSDRTINRGTCLGHSRNGSTVYAGIDVRTGELVAVVEWVLKWHNSGRRKLTTTTKDEDKDINHYTKQVMSIEQEVNSLIHLHHPNLIHYLSFKYQKEADRIIVYVLMEYCTGLSMDTYTRKGQPVTIDLVKHYAEDLLHALEYIHSKDVVHKNLRPSSVFVDHSGKVRLSDYSLDRRLTDLFQLVEASRPGVHFTDHRSPSAGRGGKKGDVFQLGLMLLSIARGEEVMTNTPDIPTIFPVDFQDFLTKCLLKDDRHRWAVHELLEHPFIKSIIPLTVHYTQVKPLDSPQKPGSEEVEEDNQEEGEEEEEEEEKPFITAFEASGQSRLTNEFEILKSLGKGGFGDVLKVKNKLDARMYAIKRIPLNPRSKMFNRKITREVKLLSRLNHENVVRYYNSWIETTEDPAESDSSWSSSNTPQSPVVKATAPQQMSFFHNTLNMTDDLEKYVPKAVPMEESIEWSVSYDVGGTNAQESDSEDEDDVFGTSFLPKSDSSEDIVFEHSLENLFGEESTTSYEPSMSSNKKSLDADKKGDTTDSEDMSQIPRLQYLYIQMEYCEKSTLRNCIDAGLYHDQDRLWRFFREIIEGIQHIHQQGMIHRDLKPVNIFLDSNDHVKIGDFGLATTNIILKQQSTLMDVSMLTNSLAMDNQYNSQSGSIGDGNLTGKVGTALYVSPEMMTGESKIVYSQKVDMYSMGIIFFEMCYKPLPTGMERVKILNNLRLPEIKLPDDYDQINFENQTCIIIWLLNHDPSKRPTSTELLQSSFLPPPQLEEAELNEVLRSTISNTNSKAYRRMIGALFSQTINSAVDVLYDTDYHKVALSLKNPLIQQLVRETLTRLFQKHGAVQFTTPLLMPKCGVYGATDAYTCLIDHSGQPIALPFDLRVPFARYIARGGVHHLKRFCIDRVYREKMHHCQHPREITECAFDIVTHNQGNLIPDAELLVLVQDVINEFPILQTRNYYVRMNHVSILHAILSYNGVPDDLKDETLRILTGVKIESQNKSHIKALTNLGLSESMTSSVLSALEMEGPYKKVSSYLRIITKTKGPAATLAKQGIHEVEAVMGHAEAMGLKFPIVFSLGCIYNTQQYSGVIFQIVYDSKKKKRTIPDLIAAGGRYNGLVKKFQSPLAMSATPTGHSAVGVSIAFEKIVTAVGENKEFHPPGPYDILVCTIGYNPMLKERMGVVKDLWAAGLRADILLDTLQSLEDIQEYCRTVGINYLVILKDADTSCVRVRSIERERVTEKKVNIPDLADFLQPKNQTYKIDQNEAQLNPSGKSSSAIYQPHSEYSQSSSNLTLNFSFILMEGGRLAPNLRRKLESQIFSKVSSSLSWVQTKSFEVVCVELTAPVLKVISAFLDFDNSEKDYEDSVAVVMEKLQRHRKYLSKITDQLYQLKFEKKCAFVVLYGSKDDSLRLLM</sequence>
<feature type="compositionally biased region" description="Basic and acidic residues" evidence="14">
    <location>
        <begin position="183"/>
        <end position="196"/>
    </location>
</feature>
<evidence type="ECO:0000256" key="12">
    <source>
        <dbReference type="PROSITE-ProRule" id="PRU10141"/>
    </source>
</evidence>
<keyword evidence="3" id="KW-0808">Transferase</keyword>
<dbReference type="STRING" id="6573.A0A210QUA2"/>
<evidence type="ECO:0000256" key="5">
    <source>
        <dbReference type="ARBA" id="ARBA00022777"/>
    </source>
</evidence>
<protein>
    <recommendedName>
        <fullName evidence="1">non-specific serine/threonine protein kinase</fullName>
        <ecNumber evidence="1">2.7.11.1</ecNumber>
    </recommendedName>
</protein>
<evidence type="ECO:0000256" key="2">
    <source>
        <dbReference type="ARBA" id="ARBA00022527"/>
    </source>
</evidence>
<dbReference type="EMBL" id="NEDP02001832">
    <property type="protein sequence ID" value="OWF52320.1"/>
    <property type="molecule type" value="Genomic_DNA"/>
</dbReference>
<keyword evidence="6 11" id="KW-0067">ATP-binding</keyword>
<dbReference type="Proteomes" id="UP000242188">
    <property type="component" value="Unassembled WGS sequence"/>
</dbReference>
<dbReference type="PIRSF" id="PIRSF000660">
    <property type="entry name" value="Ser/Thr_PK_GCN2"/>
    <property type="match status" value="1"/>
</dbReference>
<keyword evidence="5 17" id="KW-0418">Kinase</keyword>
<dbReference type="GO" id="GO:0005524">
    <property type="term" value="F:ATP binding"/>
    <property type="evidence" value="ECO:0007669"/>
    <property type="project" value="UniProtKB-UniRule"/>
</dbReference>
<keyword evidence="4 11" id="KW-0547">Nucleotide-binding</keyword>
<dbReference type="PANTHER" id="PTHR11042:SF136">
    <property type="entry name" value="EIF-2-ALPHA KINASE GCN2"/>
    <property type="match status" value="1"/>
</dbReference>
<dbReference type="SUPFAM" id="SSF55681">
    <property type="entry name" value="Class II aaRS and biotin synthetases"/>
    <property type="match status" value="1"/>
</dbReference>
<keyword evidence="17" id="KW-0396">Initiation factor</keyword>
<gene>
    <name evidence="17" type="ORF">KP79_PYT09371</name>
</gene>
<feature type="compositionally biased region" description="Basic and acidic residues" evidence="14">
    <location>
        <begin position="809"/>
        <end position="819"/>
    </location>
</feature>
<dbReference type="InterPro" id="IPR016135">
    <property type="entry name" value="UBQ-conjugating_enzyme/RWD"/>
</dbReference>
<evidence type="ECO:0000256" key="6">
    <source>
        <dbReference type="ARBA" id="ARBA00022840"/>
    </source>
</evidence>
<dbReference type="Gene3D" id="3.10.110.10">
    <property type="entry name" value="Ubiquitin Conjugating Enzyme"/>
    <property type="match status" value="1"/>
</dbReference>
<dbReference type="PANTHER" id="PTHR11042">
    <property type="entry name" value="EUKARYOTIC TRANSLATION INITIATION FACTOR 2-ALPHA KINASE EIF2-ALPHA KINASE -RELATED"/>
    <property type="match status" value="1"/>
</dbReference>
<dbReference type="InterPro" id="IPR041715">
    <property type="entry name" value="HisRS-like_core"/>
</dbReference>
<dbReference type="InterPro" id="IPR017441">
    <property type="entry name" value="Protein_kinase_ATP_BS"/>
</dbReference>
<feature type="binding site" evidence="11 12">
    <location>
        <position position="646"/>
    </location>
    <ligand>
        <name>ATP</name>
        <dbReference type="ChEBI" id="CHEBI:30616"/>
    </ligand>
</feature>
<keyword evidence="2" id="KW-0723">Serine/threonine-protein kinase</keyword>
<evidence type="ECO:0000256" key="4">
    <source>
        <dbReference type="ARBA" id="ARBA00022741"/>
    </source>
</evidence>
<feature type="binding site" evidence="11">
    <location>
        <begin position="623"/>
        <end position="631"/>
    </location>
    <ligand>
        <name>ATP</name>
        <dbReference type="ChEBI" id="CHEBI:30616"/>
    </ligand>
</feature>
<dbReference type="EC" id="2.7.11.1" evidence="1"/>
<dbReference type="PROSITE" id="PS00107">
    <property type="entry name" value="PROTEIN_KINASE_ATP"/>
    <property type="match status" value="1"/>
</dbReference>
<evidence type="ECO:0000256" key="11">
    <source>
        <dbReference type="PIRSR" id="PIRSR000660-2"/>
    </source>
</evidence>
<evidence type="ECO:0000256" key="10">
    <source>
        <dbReference type="PIRSR" id="PIRSR000660-1"/>
    </source>
</evidence>
<feature type="region of interest" description="Disordered" evidence="14">
    <location>
        <begin position="569"/>
        <end position="600"/>
    </location>
</feature>
<comment type="similarity">
    <text evidence="7">Belongs to the protein kinase superfamily. Ser/Thr protein kinase family. GCN2 subfamily.</text>
</comment>
<dbReference type="PROSITE" id="PS50011">
    <property type="entry name" value="PROTEIN_KINASE_DOM"/>
    <property type="match status" value="2"/>
</dbReference>
<feature type="region of interest" description="Disordered" evidence="14">
    <location>
        <begin position="183"/>
        <end position="270"/>
    </location>
</feature>
<feature type="domain" description="Protein kinase" evidence="15">
    <location>
        <begin position="292"/>
        <end position="555"/>
    </location>
</feature>
<dbReference type="SUPFAM" id="SSF54495">
    <property type="entry name" value="UBC-like"/>
    <property type="match status" value="1"/>
</dbReference>
<feature type="region of interest" description="Disordered" evidence="14">
    <location>
        <begin position="794"/>
        <end position="823"/>
    </location>
</feature>
<dbReference type="SMART" id="SM00220">
    <property type="entry name" value="S_TKc"/>
    <property type="match status" value="2"/>
</dbReference>
<dbReference type="InterPro" id="IPR000719">
    <property type="entry name" value="Prot_kinase_dom"/>
</dbReference>
<reference evidence="17 18" key="1">
    <citation type="journal article" date="2017" name="Nat. Ecol. Evol.">
        <title>Scallop genome provides insights into evolution of bilaterian karyotype and development.</title>
        <authorList>
            <person name="Wang S."/>
            <person name="Zhang J."/>
            <person name="Jiao W."/>
            <person name="Li J."/>
            <person name="Xun X."/>
            <person name="Sun Y."/>
            <person name="Guo X."/>
            <person name="Huan P."/>
            <person name="Dong B."/>
            <person name="Zhang L."/>
            <person name="Hu X."/>
            <person name="Sun X."/>
            <person name="Wang J."/>
            <person name="Zhao C."/>
            <person name="Wang Y."/>
            <person name="Wang D."/>
            <person name="Huang X."/>
            <person name="Wang R."/>
            <person name="Lv J."/>
            <person name="Li Y."/>
            <person name="Zhang Z."/>
            <person name="Liu B."/>
            <person name="Lu W."/>
            <person name="Hui Y."/>
            <person name="Liang J."/>
            <person name="Zhou Z."/>
            <person name="Hou R."/>
            <person name="Li X."/>
            <person name="Liu Y."/>
            <person name="Li H."/>
            <person name="Ning X."/>
            <person name="Lin Y."/>
            <person name="Zhao L."/>
            <person name="Xing Q."/>
            <person name="Dou J."/>
            <person name="Li Y."/>
            <person name="Mao J."/>
            <person name="Guo H."/>
            <person name="Dou H."/>
            <person name="Li T."/>
            <person name="Mu C."/>
            <person name="Jiang W."/>
            <person name="Fu Q."/>
            <person name="Fu X."/>
            <person name="Miao Y."/>
            <person name="Liu J."/>
            <person name="Yu Q."/>
            <person name="Li R."/>
            <person name="Liao H."/>
            <person name="Li X."/>
            <person name="Kong Y."/>
            <person name="Jiang Z."/>
            <person name="Chourrout D."/>
            <person name="Li R."/>
            <person name="Bao Z."/>
        </authorList>
    </citation>
    <scope>NUCLEOTIDE SEQUENCE [LARGE SCALE GENOMIC DNA]</scope>
    <source>
        <strain evidence="17 18">PY_sf001</strain>
    </source>
</reference>
<dbReference type="Pfam" id="PF13393">
    <property type="entry name" value="tRNA-synt_His"/>
    <property type="match status" value="1"/>
</dbReference>
<dbReference type="GO" id="GO:0005737">
    <property type="term" value="C:cytoplasm"/>
    <property type="evidence" value="ECO:0007669"/>
    <property type="project" value="TreeGrafter"/>
</dbReference>